<evidence type="ECO:0000256" key="3">
    <source>
        <dbReference type="ARBA" id="ARBA00011489"/>
    </source>
</evidence>
<evidence type="ECO:0000256" key="1">
    <source>
        <dbReference type="ARBA" id="ARBA00004651"/>
    </source>
</evidence>
<dbReference type="AlphaFoldDB" id="W9RP30"/>
<dbReference type="PANTHER" id="PTHR36488:SF8">
    <property type="entry name" value="CASP-LIKE PROTEIN 1U1"/>
    <property type="match status" value="1"/>
</dbReference>
<evidence type="ECO:0000256" key="5">
    <source>
        <dbReference type="ARBA" id="ARBA00022692"/>
    </source>
</evidence>
<keyword evidence="12" id="KW-1185">Reference proteome</keyword>
<dbReference type="InterPro" id="IPR044173">
    <property type="entry name" value="CASPL"/>
</dbReference>
<dbReference type="PANTHER" id="PTHR36488">
    <property type="entry name" value="CASP-LIKE PROTEIN 1U1"/>
    <property type="match status" value="1"/>
</dbReference>
<organism evidence="11 12">
    <name type="scientific">Morus notabilis</name>
    <dbReference type="NCBI Taxonomy" id="981085"/>
    <lineage>
        <taxon>Eukaryota</taxon>
        <taxon>Viridiplantae</taxon>
        <taxon>Streptophyta</taxon>
        <taxon>Embryophyta</taxon>
        <taxon>Tracheophyta</taxon>
        <taxon>Spermatophyta</taxon>
        <taxon>Magnoliopsida</taxon>
        <taxon>eudicotyledons</taxon>
        <taxon>Gunneridae</taxon>
        <taxon>Pentapetalae</taxon>
        <taxon>rosids</taxon>
        <taxon>fabids</taxon>
        <taxon>Rosales</taxon>
        <taxon>Moraceae</taxon>
        <taxon>Moreae</taxon>
        <taxon>Morus</taxon>
    </lineage>
</organism>
<evidence type="ECO:0000256" key="8">
    <source>
        <dbReference type="RuleBase" id="RU361233"/>
    </source>
</evidence>
<evidence type="ECO:0000256" key="7">
    <source>
        <dbReference type="ARBA" id="ARBA00023136"/>
    </source>
</evidence>
<comment type="subcellular location">
    <subcellularLocation>
        <location evidence="1 8">Cell membrane</location>
        <topology evidence="1 8">Multi-pass membrane protein</topology>
    </subcellularLocation>
</comment>
<keyword evidence="6 8" id="KW-1133">Transmembrane helix</keyword>
<dbReference type="GO" id="GO:0005886">
    <property type="term" value="C:plasma membrane"/>
    <property type="evidence" value="ECO:0007669"/>
    <property type="project" value="UniProtKB-SubCell"/>
</dbReference>
<dbReference type="STRING" id="981085.W9RP30"/>
<dbReference type="Proteomes" id="UP000030645">
    <property type="component" value="Unassembled WGS sequence"/>
</dbReference>
<evidence type="ECO:0000259" key="10">
    <source>
        <dbReference type="Pfam" id="PF04535"/>
    </source>
</evidence>
<protein>
    <recommendedName>
        <fullName evidence="8">CASP-like protein</fullName>
    </recommendedName>
</protein>
<feature type="transmembrane region" description="Helical" evidence="8">
    <location>
        <begin position="85"/>
        <end position="111"/>
    </location>
</feature>
<evidence type="ECO:0000256" key="2">
    <source>
        <dbReference type="ARBA" id="ARBA00007651"/>
    </source>
</evidence>
<accession>W9RP30</accession>
<evidence type="ECO:0000256" key="4">
    <source>
        <dbReference type="ARBA" id="ARBA00022475"/>
    </source>
</evidence>
<comment type="similarity">
    <text evidence="2 8">Belongs to the Casparian strip membrane proteins (CASP) family.</text>
</comment>
<dbReference type="OrthoDB" id="992805at2759"/>
<evidence type="ECO:0000256" key="6">
    <source>
        <dbReference type="ARBA" id="ARBA00022989"/>
    </source>
</evidence>
<feature type="domain" description="Casparian strip membrane protein" evidence="10">
    <location>
        <begin position="42"/>
        <end position="191"/>
    </location>
</feature>
<dbReference type="InterPro" id="IPR006702">
    <property type="entry name" value="CASP_dom"/>
</dbReference>
<comment type="subunit">
    <text evidence="3 8">Homodimer and heterodimers.</text>
</comment>
<keyword evidence="4 8" id="KW-1003">Cell membrane</keyword>
<reference evidence="12" key="1">
    <citation type="submission" date="2013-01" db="EMBL/GenBank/DDBJ databases">
        <title>Draft Genome Sequence of a Mulberry Tree, Morus notabilis C.K. Schneid.</title>
        <authorList>
            <person name="He N."/>
            <person name="Zhao S."/>
        </authorList>
    </citation>
    <scope>NUCLEOTIDE SEQUENCE</scope>
</reference>
<evidence type="ECO:0000256" key="9">
    <source>
        <dbReference type="SAM" id="MobiDB-lite"/>
    </source>
</evidence>
<proteinExistence type="inferred from homology"/>
<dbReference type="Pfam" id="PF04535">
    <property type="entry name" value="CASP_dom"/>
    <property type="match status" value="1"/>
</dbReference>
<dbReference type="EMBL" id="KE344457">
    <property type="protein sequence ID" value="EXB62868.1"/>
    <property type="molecule type" value="Genomic_DNA"/>
</dbReference>
<gene>
    <name evidence="11" type="ORF">L484_008718</name>
</gene>
<dbReference type="NCBIfam" id="TIGR01569">
    <property type="entry name" value="A_tha_TIGR01569"/>
    <property type="match status" value="1"/>
</dbReference>
<keyword evidence="5 8" id="KW-0812">Transmembrane</keyword>
<name>W9RP30_9ROSA</name>
<keyword evidence="7 8" id="KW-0472">Membrane</keyword>
<dbReference type="KEGG" id="mnt:21392076"/>
<sequence length="211" mass="23300">MAPEMEKTSFSVKQAGKSFGDGNPNIENPVVHGDQRKTSMFIIAQVGLRMLAILFTLTAITLIVTDKQSVTVFGFQFKARYSYSSAFRFLVGADSVVCSCSALSLAFLYLLRLSESITDSQAQLRKYFFLFLHDTVMLVLGVSGCAAATAIGYVGRHGEDHMSWQKVCDQVPKFCNKMLIGSILSYLAFFAYFALTIISAHTLMMISHPSK</sequence>
<evidence type="ECO:0000313" key="12">
    <source>
        <dbReference type="Proteomes" id="UP000030645"/>
    </source>
</evidence>
<dbReference type="eggNOG" id="ENOG502S695">
    <property type="taxonomic scope" value="Eukaryota"/>
</dbReference>
<feature type="transmembrane region" description="Helical" evidence="8">
    <location>
        <begin position="183"/>
        <end position="206"/>
    </location>
</feature>
<feature type="region of interest" description="Disordered" evidence="9">
    <location>
        <begin position="1"/>
        <end position="31"/>
    </location>
</feature>
<evidence type="ECO:0000313" key="11">
    <source>
        <dbReference type="EMBL" id="EXB62868.1"/>
    </source>
</evidence>
<feature type="transmembrane region" description="Helical" evidence="8">
    <location>
        <begin position="131"/>
        <end position="154"/>
    </location>
</feature>
<feature type="transmembrane region" description="Helical" evidence="8">
    <location>
        <begin position="46"/>
        <end position="65"/>
    </location>
</feature>
<dbReference type="InterPro" id="IPR006459">
    <property type="entry name" value="CASP/CASPL"/>
</dbReference>